<dbReference type="GO" id="GO:0070210">
    <property type="term" value="C:Rpd3L-Expanded complex"/>
    <property type="evidence" value="ECO:0007669"/>
    <property type="project" value="TreeGrafter"/>
</dbReference>
<dbReference type="InterPro" id="IPR003903">
    <property type="entry name" value="UIM_dom"/>
</dbReference>
<feature type="compositionally biased region" description="Basic and acidic residues" evidence="4">
    <location>
        <begin position="288"/>
        <end position="329"/>
    </location>
</feature>
<evidence type="ECO:0000256" key="3">
    <source>
        <dbReference type="ARBA" id="ARBA00022833"/>
    </source>
</evidence>
<feature type="compositionally biased region" description="Low complexity" evidence="4">
    <location>
        <begin position="350"/>
        <end position="359"/>
    </location>
</feature>
<feature type="compositionally biased region" description="Polar residues" evidence="4">
    <location>
        <begin position="254"/>
        <end position="263"/>
    </location>
</feature>
<feature type="compositionally biased region" description="Low complexity" evidence="4">
    <location>
        <begin position="40"/>
        <end position="50"/>
    </location>
</feature>
<feature type="region of interest" description="Disordered" evidence="4">
    <location>
        <begin position="142"/>
        <end position="409"/>
    </location>
</feature>
<dbReference type="InterPro" id="IPR013083">
    <property type="entry name" value="Znf_RING/FYVE/PHD"/>
</dbReference>
<organism evidence="6 7">
    <name type="scientific">Piedraia hortae CBS 480.64</name>
    <dbReference type="NCBI Taxonomy" id="1314780"/>
    <lineage>
        <taxon>Eukaryota</taxon>
        <taxon>Fungi</taxon>
        <taxon>Dikarya</taxon>
        <taxon>Ascomycota</taxon>
        <taxon>Pezizomycotina</taxon>
        <taxon>Dothideomycetes</taxon>
        <taxon>Dothideomycetidae</taxon>
        <taxon>Capnodiales</taxon>
        <taxon>Piedraiaceae</taxon>
        <taxon>Piedraia</taxon>
    </lineage>
</organism>
<dbReference type="PROSITE" id="PS01359">
    <property type="entry name" value="ZF_PHD_1"/>
    <property type="match status" value="1"/>
</dbReference>
<name>A0A6A7BUQ2_9PEZI</name>
<dbReference type="AlphaFoldDB" id="A0A6A7BUQ2"/>
<dbReference type="SMART" id="SM00249">
    <property type="entry name" value="PHD"/>
    <property type="match status" value="1"/>
</dbReference>
<sequence>MPSPGRRSTRANHQPQALRKAPASESSSNSRTNRPVRQVASASASAAGSRSSREGEDMGRQHEVQEEEDDDDDVTRCVCGSQDYPGPPLSGAFHGIDTQSEEVGGLFIQCDGCGVWQHGGCVGIVEESRTPDKYYCEECKPKEHSLQTDSRGQKHSIYAPVANKPKRKASVSRSDERARKEREAHITRASMDSVSVRRRATMRSKEHDVEEEQLRRALEESRRDANPDATKTNGKRSREGSGEEAKTDVKRQRTASISMTATEGASDDEGTAKAKKRRAEAAQMARQAEQREREKEREQARAEAAGRRQERAGRRRGDDPEPEETEIKRSQSPVPASPRRKGPGKKGKKAAQAAANGSPSKRRKAGGSSGDEVANGDGPAAAVENVAKSRFGKGRGKQNNSSRPEEPVEMTAAHMKKALDNMSLFIRQTAAEIGERGEVEGSSERKFDEMNSAEMAVMLERGIAEWNQQFAHLLDPAPAQT</sequence>
<dbReference type="InterPro" id="IPR019786">
    <property type="entry name" value="Zinc_finger_PHD-type_CS"/>
</dbReference>
<dbReference type="PANTHER" id="PTHR47793">
    <property type="entry name" value="HISTONE DEACETYLASE COMPLEX SUBUNIT CTI6"/>
    <property type="match status" value="1"/>
</dbReference>
<evidence type="ECO:0000313" key="7">
    <source>
        <dbReference type="Proteomes" id="UP000799421"/>
    </source>
</evidence>
<dbReference type="Pfam" id="PF00628">
    <property type="entry name" value="PHD"/>
    <property type="match status" value="1"/>
</dbReference>
<feature type="compositionally biased region" description="Basic and acidic residues" evidence="4">
    <location>
        <begin position="173"/>
        <end position="186"/>
    </location>
</feature>
<dbReference type="EMBL" id="MU006000">
    <property type="protein sequence ID" value="KAF2858934.1"/>
    <property type="molecule type" value="Genomic_DNA"/>
</dbReference>
<dbReference type="OrthoDB" id="418595at2759"/>
<dbReference type="InterPro" id="IPR011011">
    <property type="entry name" value="Znf_FYVE_PHD"/>
</dbReference>
<dbReference type="GO" id="GO:0061186">
    <property type="term" value="P:negative regulation of silent mating-type cassette heterochromatin formation"/>
    <property type="evidence" value="ECO:0007669"/>
    <property type="project" value="TreeGrafter"/>
</dbReference>
<evidence type="ECO:0000256" key="4">
    <source>
        <dbReference type="SAM" id="MobiDB-lite"/>
    </source>
</evidence>
<evidence type="ECO:0000313" key="6">
    <source>
        <dbReference type="EMBL" id="KAF2858934.1"/>
    </source>
</evidence>
<keyword evidence="7" id="KW-1185">Reference proteome</keyword>
<dbReference type="PANTHER" id="PTHR47793:SF1">
    <property type="entry name" value="HISTONE DEACETYLASE COMPLEX SUBUNIT CTI6"/>
    <property type="match status" value="1"/>
</dbReference>
<feature type="compositionally biased region" description="Basic and acidic residues" evidence="4">
    <location>
        <begin position="203"/>
        <end position="226"/>
    </location>
</feature>
<feature type="domain" description="Zinc finger PHD-type" evidence="5">
    <location>
        <begin position="76"/>
        <end position="140"/>
    </location>
</feature>
<dbReference type="PROSITE" id="PS50330">
    <property type="entry name" value="UIM"/>
    <property type="match status" value="1"/>
</dbReference>
<feature type="compositionally biased region" description="Basic and acidic residues" evidence="4">
    <location>
        <begin position="51"/>
        <end position="64"/>
    </location>
</feature>
<feature type="compositionally biased region" description="Basic residues" evidence="4">
    <location>
        <begin position="338"/>
        <end position="349"/>
    </location>
</feature>
<keyword evidence="3" id="KW-0862">Zinc</keyword>
<feature type="compositionally biased region" description="Polar residues" evidence="4">
    <location>
        <begin position="24"/>
        <end position="35"/>
    </location>
</feature>
<dbReference type="GO" id="GO:0008270">
    <property type="term" value="F:zinc ion binding"/>
    <property type="evidence" value="ECO:0007669"/>
    <property type="project" value="UniProtKB-KW"/>
</dbReference>
<gene>
    <name evidence="6" type="ORF">K470DRAFT_272006</name>
</gene>
<keyword evidence="1" id="KW-0479">Metal-binding</keyword>
<dbReference type="Proteomes" id="UP000799421">
    <property type="component" value="Unassembled WGS sequence"/>
</dbReference>
<feature type="compositionally biased region" description="Basic and acidic residues" evidence="4">
    <location>
        <begin position="236"/>
        <end position="251"/>
    </location>
</feature>
<evidence type="ECO:0000259" key="5">
    <source>
        <dbReference type="SMART" id="SM00249"/>
    </source>
</evidence>
<accession>A0A6A7BUQ2</accession>
<dbReference type="Gene3D" id="3.30.40.10">
    <property type="entry name" value="Zinc/RING finger domain, C3HC4 (zinc finger)"/>
    <property type="match status" value="1"/>
</dbReference>
<dbReference type="GO" id="GO:0033698">
    <property type="term" value="C:Rpd3L complex"/>
    <property type="evidence" value="ECO:0007669"/>
    <property type="project" value="TreeGrafter"/>
</dbReference>
<dbReference type="InterPro" id="IPR053051">
    <property type="entry name" value="HDAC_complex_subunit"/>
</dbReference>
<proteinExistence type="predicted"/>
<evidence type="ECO:0000256" key="1">
    <source>
        <dbReference type="ARBA" id="ARBA00022723"/>
    </source>
</evidence>
<dbReference type="GO" id="GO:0061188">
    <property type="term" value="P:negative regulation of rDNA heterochromatin formation"/>
    <property type="evidence" value="ECO:0007669"/>
    <property type="project" value="TreeGrafter"/>
</dbReference>
<keyword evidence="2" id="KW-0863">Zinc-finger</keyword>
<dbReference type="SUPFAM" id="SSF57903">
    <property type="entry name" value="FYVE/PHD zinc finger"/>
    <property type="match status" value="1"/>
</dbReference>
<reference evidence="6" key="1">
    <citation type="journal article" date="2020" name="Stud. Mycol.">
        <title>101 Dothideomycetes genomes: a test case for predicting lifestyles and emergence of pathogens.</title>
        <authorList>
            <person name="Haridas S."/>
            <person name="Albert R."/>
            <person name="Binder M."/>
            <person name="Bloem J."/>
            <person name="Labutti K."/>
            <person name="Salamov A."/>
            <person name="Andreopoulos B."/>
            <person name="Baker S."/>
            <person name="Barry K."/>
            <person name="Bills G."/>
            <person name="Bluhm B."/>
            <person name="Cannon C."/>
            <person name="Castanera R."/>
            <person name="Culley D."/>
            <person name="Daum C."/>
            <person name="Ezra D."/>
            <person name="Gonzalez J."/>
            <person name="Henrissat B."/>
            <person name="Kuo A."/>
            <person name="Liang C."/>
            <person name="Lipzen A."/>
            <person name="Lutzoni F."/>
            <person name="Magnuson J."/>
            <person name="Mondo S."/>
            <person name="Nolan M."/>
            <person name="Ohm R."/>
            <person name="Pangilinan J."/>
            <person name="Park H.-J."/>
            <person name="Ramirez L."/>
            <person name="Alfaro M."/>
            <person name="Sun H."/>
            <person name="Tritt A."/>
            <person name="Yoshinaga Y."/>
            <person name="Zwiers L.-H."/>
            <person name="Turgeon B."/>
            <person name="Goodwin S."/>
            <person name="Spatafora J."/>
            <person name="Crous P."/>
            <person name="Grigoriev I."/>
        </authorList>
    </citation>
    <scope>NUCLEOTIDE SEQUENCE</scope>
    <source>
        <strain evidence="6">CBS 480.64</strain>
    </source>
</reference>
<dbReference type="InterPro" id="IPR001965">
    <property type="entry name" value="Znf_PHD"/>
</dbReference>
<protein>
    <recommendedName>
        <fullName evidence="5">Zinc finger PHD-type domain-containing protein</fullName>
    </recommendedName>
</protein>
<evidence type="ECO:0000256" key="2">
    <source>
        <dbReference type="ARBA" id="ARBA00022771"/>
    </source>
</evidence>
<dbReference type="InterPro" id="IPR019787">
    <property type="entry name" value="Znf_PHD-finger"/>
</dbReference>
<feature type="region of interest" description="Disordered" evidence="4">
    <location>
        <begin position="1"/>
        <end position="83"/>
    </location>
</feature>